<dbReference type="SUPFAM" id="SSF55797">
    <property type="entry name" value="PR-1-like"/>
    <property type="match status" value="1"/>
</dbReference>
<dbReference type="PROSITE" id="PS51257">
    <property type="entry name" value="PROKAR_LIPOPROTEIN"/>
    <property type="match status" value="1"/>
</dbReference>
<protein>
    <submittedName>
        <fullName evidence="3">CAP domain-containing protein</fullName>
    </submittedName>
</protein>
<dbReference type="Proteomes" id="UP000885759">
    <property type="component" value="Unassembled WGS sequence"/>
</dbReference>
<dbReference type="PANTHER" id="PTHR31157">
    <property type="entry name" value="SCP DOMAIN-CONTAINING PROTEIN"/>
    <property type="match status" value="1"/>
</dbReference>
<keyword evidence="1" id="KW-0732">Signal</keyword>
<name>A0A7C4V7V2_9DEIN</name>
<dbReference type="Gene3D" id="3.40.33.10">
    <property type="entry name" value="CAP"/>
    <property type="match status" value="1"/>
</dbReference>
<sequence>MRWVLLTAALLVALAGCGSSHGLELTPELEQLLALINEQRAEGYDCTNKTVDATFSVGPLSDDGRLNWAAQMHAEDMDAAGVLSHDTPPGAVHFAPGTSPGERIVQSGYLAAAWGENVAMGYATSEDVLNGWLASTDGHCEGLMSSSYQDAGLGHSGDYWVLDMARSQ</sequence>
<gene>
    <name evidence="3" type="ORF">ENK37_09530</name>
</gene>
<accession>A0A7C4V7V2</accession>
<dbReference type="EMBL" id="DRPZ01000239">
    <property type="protein sequence ID" value="HGY10269.1"/>
    <property type="molecule type" value="Genomic_DNA"/>
</dbReference>
<comment type="caution">
    <text evidence="3">The sequence shown here is derived from an EMBL/GenBank/DDBJ whole genome shotgun (WGS) entry which is preliminary data.</text>
</comment>
<proteinExistence type="predicted"/>
<dbReference type="Pfam" id="PF00188">
    <property type="entry name" value="CAP"/>
    <property type="match status" value="1"/>
</dbReference>
<dbReference type="CDD" id="cd05379">
    <property type="entry name" value="CAP_bacterial"/>
    <property type="match status" value="1"/>
</dbReference>
<dbReference type="AlphaFoldDB" id="A0A7C4V7V2"/>
<evidence type="ECO:0000256" key="1">
    <source>
        <dbReference type="SAM" id="SignalP"/>
    </source>
</evidence>
<dbReference type="InterPro" id="IPR035940">
    <property type="entry name" value="CAP_sf"/>
</dbReference>
<feature type="domain" description="SCP" evidence="2">
    <location>
        <begin position="35"/>
        <end position="158"/>
    </location>
</feature>
<organism evidence="3">
    <name type="scientific">Oceanithermus profundus</name>
    <dbReference type="NCBI Taxonomy" id="187137"/>
    <lineage>
        <taxon>Bacteria</taxon>
        <taxon>Thermotogati</taxon>
        <taxon>Deinococcota</taxon>
        <taxon>Deinococci</taxon>
        <taxon>Thermales</taxon>
        <taxon>Thermaceae</taxon>
        <taxon>Oceanithermus</taxon>
    </lineage>
</organism>
<dbReference type="PANTHER" id="PTHR31157:SF1">
    <property type="entry name" value="SCP DOMAIN-CONTAINING PROTEIN"/>
    <property type="match status" value="1"/>
</dbReference>
<reference evidence="3" key="1">
    <citation type="journal article" date="2020" name="mSystems">
        <title>Genome- and Community-Level Interaction Insights into Carbon Utilization and Element Cycling Functions of Hydrothermarchaeota in Hydrothermal Sediment.</title>
        <authorList>
            <person name="Zhou Z."/>
            <person name="Liu Y."/>
            <person name="Xu W."/>
            <person name="Pan J."/>
            <person name="Luo Z.H."/>
            <person name="Li M."/>
        </authorList>
    </citation>
    <scope>NUCLEOTIDE SEQUENCE [LARGE SCALE GENOMIC DNA]</scope>
    <source>
        <strain evidence="3">HyVt-570</strain>
    </source>
</reference>
<evidence type="ECO:0000313" key="3">
    <source>
        <dbReference type="EMBL" id="HGY10269.1"/>
    </source>
</evidence>
<feature type="chain" id="PRO_5027692710" evidence="1">
    <location>
        <begin position="23"/>
        <end position="168"/>
    </location>
</feature>
<dbReference type="InterPro" id="IPR014044">
    <property type="entry name" value="CAP_dom"/>
</dbReference>
<feature type="signal peptide" evidence="1">
    <location>
        <begin position="1"/>
        <end position="22"/>
    </location>
</feature>
<evidence type="ECO:0000259" key="2">
    <source>
        <dbReference type="Pfam" id="PF00188"/>
    </source>
</evidence>